<gene>
    <name evidence="2" type="ORF">TKK_000522</name>
</gene>
<dbReference type="AlphaFoldDB" id="A0ABD2XQD4"/>
<keyword evidence="1" id="KW-1133">Transmembrane helix</keyword>
<keyword evidence="1" id="KW-0812">Transmembrane</keyword>
<evidence type="ECO:0000313" key="2">
    <source>
        <dbReference type="EMBL" id="KAL3407238.1"/>
    </source>
</evidence>
<keyword evidence="3" id="KW-1185">Reference proteome</keyword>
<dbReference type="Proteomes" id="UP001627154">
    <property type="component" value="Unassembled WGS sequence"/>
</dbReference>
<sequence>MSFWLNAAKRARQTRGKREMCVIFIHLSPSLLYIALLCSWMSCILPANRDEQYDRGVPAYAIQGVNVVATVMTMAVTLPRKKTRLSLSLSCSFRSVLETHRKDKAVPRACATICCCRCIFISFTRFSRTCLLPCTLFRTFLRFWLHRHELYVYILDGKEDNPSIFRLIAIFRQKTSTQRLFRIGSSKERKKLNLLLIPRSSFYVSYTLASPSWAGKKFEIVILCTPQMRCSIHICFILSLCVRMFLSPHNDQARKHESSYVYIYLSARCATSTFYINGRFSVRSMDLKAVSFDDMVIIF</sequence>
<dbReference type="EMBL" id="JBJJXI010000011">
    <property type="protein sequence ID" value="KAL3407238.1"/>
    <property type="molecule type" value="Genomic_DNA"/>
</dbReference>
<evidence type="ECO:0000313" key="3">
    <source>
        <dbReference type="Proteomes" id="UP001627154"/>
    </source>
</evidence>
<accession>A0ABD2XQD4</accession>
<organism evidence="2 3">
    <name type="scientific">Trichogramma kaykai</name>
    <dbReference type="NCBI Taxonomy" id="54128"/>
    <lineage>
        <taxon>Eukaryota</taxon>
        <taxon>Metazoa</taxon>
        <taxon>Ecdysozoa</taxon>
        <taxon>Arthropoda</taxon>
        <taxon>Hexapoda</taxon>
        <taxon>Insecta</taxon>
        <taxon>Pterygota</taxon>
        <taxon>Neoptera</taxon>
        <taxon>Endopterygota</taxon>
        <taxon>Hymenoptera</taxon>
        <taxon>Apocrita</taxon>
        <taxon>Proctotrupomorpha</taxon>
        <taxon>Chalcidoidea</taxon>
        <taxon>Trichogrammatidae</taxon>
        <taxon>Trichogramma</taxon>
    </lineage>
</organism>
<proteinExistence type="predicted"/>
<feature type="transmembrane region" description="Helical" evidence="1">
    <location>
        <begin position="59"/>
        <end position="78"/>
    </location>
</feature>
<feature type="transmembrane region" description="Helical" evidence="1">
    <location>
        <begin position="21"/>
        <end position="47"/>
    </location>
</feature>
<protein>
    <submittedName>
        <fullName evidence="2">Uncharacterized protein</fullName>
    </submittedName>
</protein>
<reference evidence="2 3" key="1">
    <citation type="journal article" date="2024" name="bioRxiv">
        <title>A reference genome for Trichogramma kaykai: A tiny desert-dwelling parasitoid wasp with competing sex-ratio distorters.</title>
        <authorList>
            <person name="Culotta J."/>
            <person name="Lindsey A.R."/>
        </authorList>
    </citation>
    <scope>NUCLEOTIDE SEQUENCE [LARGE SCALE GENOMIC DNA]</scope>
    <source>
        <strain evidence="2 3">KSX58</strain>
    </source>
</reference>
<name>A0ABD2XQD4_9HYME</name>
<evidence type="ECO:0000256" key="1">
    <source>
        <dbReference type="SAM" id="Phobius"/>
    </source>
</evidence>
<keyword evidence="1" id="KW-0472">Membrane</keyword>
<comment type="caution">
    <text evidence="2">The sequence shown here is derived from an EMBL/GenBank/DDBJ whole genome shotgun (WGS) entry which is preliminary data.</text>
</comment>